<feature type="region of interest" description="Disordered" evidence="1">
    <location>
        <begin position="1"/>
        <end position="36"/>
    </location>
</feature>
<gene>
    <name evidence="2" type="ORF">CDL12_09993</name>
</gene>
<evidence type="ECO:0000313" key="2">
    <source>
        <dbReference type="EMBL" id="PIN17335.1"/>
    </source>
</evidence>
<organism evidence="2 3">
    <name type="scientific">Handroanthus impetiginosus</name>
    <dbReference type="NCBI Taxonomy" id="429701"/>
    <lineage>
        <taxon>Eukaryota</taxon>
        <taxon>Viridiplantae</taxon>
        <taxon>Streptophyta</taxon>
        <taxon>Embryophyta</taxon>
        <taxon>Tracheophyta</taxon>
        <taxon>Spermatophyta</taxon>
        <taxon>Magnoliopsida</taxon>
        <taxon>eudicotyledons</taxon>
        <taxon>Gunneridae</taxon>
        <taxon>Pentapetalae</taxon>
        <taxon>asterids</taxon>
        <taxon>lamiids</taxon>
        <taxon>Lamiales</taxon>
        <taxon>Bignoniaceae</taxon>
        <taxon>Crescentiina</taxon>
        <taxon>Tabebuia alliance</taxon>
        <taxon>Handroanthus</taxon>
    </lineage>
</organism>
<dbReference type="Proteomes" id="UP000231279">
    <property type="component" value="Unassembled WGS sequence"/>
</dbReference>
<sequence length="188" mass="20418">MGDEEDRKPSLPTLNFAAAAAGTMHSPDHPSGMATPPLHTLASVPFKWEEEPGKPRPCTDIVALPEPSKICLDLPPSRTANKINTKVPSPTTVLEGPYNVGRPKFSSFRFFREGHVSFDSSSSGDSPRSAVDVLLGKKSGRRKTRGFFGRILRFKITGNKGVDEGSFGFSPFSTAASYSDEKFTTVKR</sequence>
<dbReference type="InterPro" id="IPR007789">
    <property type="entry name" value="DUF688"/>
</dbReference>
<dbReference type="EMBL" id="NKXS01001687">
    <property type="protein sequence ID" value="PIN17335.1"/>
    <property type="molecule type" value="Genomic_DNA"/>
</dbReference>
<comment type="caution">
    <text evidence="2">The sequence shown here is derived from an EMBL/GenBank/DDBJ whole genome shotgun (WGS) entry which is preliminary data.</text>
</comment>
<accession>A0A2G9HIK6</accession>
<evidence type="ECO:0000313" key="3">
    <source>
        <dbReference type="Proteomes" id="UP000231279"/>
    </source>
</evidence>
<dbReference type="Pfam" id="PF05097">
    <property type="entry name" value="DUF688"/>
    <property type="match status" value="1"/>
</dbReference>
<proteinExistence type="predicted"/>
<keyword evidence="3" id="KW-1185">Reference proteome</keyword>
<evidence type="ECO:0000256" key="1">
    <source>
        <dbReference type="SAM" id="MobiDB-lite"/>
    </source>
</evidence>
<dbReference type="PANTHER" id="PTHR34371">
    <property type="entry name" value="OS01G0551000 PROTEIN"/>
    <property type="match status" value="1"/>
</dbReference>
<dbReference type="PANTHER" id="PTHR34371:SF2">
    <property type="entry name" value="DUF688 FAMILY PROTEIN"/>
    <property type="match status" value="1"/>
</dbReference>
<protein>
    <submittedName>
        <fullName evidence="2">Uncharacterized protein</fullName>
    </submittedName>
</protein>
<reference evidence="3" key="1">
    <citation type="journal article" date="2018" name="Gigascience">
        <title>Genome assembly of the Pink Ipe (Handroanthus impetiginosus, Bignoniaceae), a highly valued, ecologically keystone Neotropical timber forest tree.</title>
        <authorList>
            <person name="Silva-Junior O.B."/>
            <person name="Grattapaglia D."/>
            <person name="Novaes E."/>
            <person name="Collevatti R.G."/>
        </authorList>
    </citation>
    <scope>NUCLEOTIDE SEQUENCE [LARGE SCALE GENOMIC DNA]</scope>
    <source>
        <strain evidence="3">cv. UFG-1</strain>
    </source>
</reference>
<dbReference type="AlphaFoldDB" id="A0A2G9HIK6"/>
<dbReference type="OrthoDB" id="1934555at2759"/>
<name>A0A2G9HIK6_9LAMI</name>